<keyword evidence="3" id="KW-0645">Protease</keyword>
<dbReference type="Proteomes" id="UP000027931">
    <property type="component" value="Unassembled WGS sequence"/>
</dbReference>
<reference evidence="9 10" key="1">
    <citation type="journal article" date="2013" name="Int. J. Syst. Evol. Microbiol.">
        <title>Tumebacillus flagellatus sp. nov., an alpha-amylase/pullulanase-producing bacterium isolated from cassava wastewater.</title>
        <authorList>
            <person name="Wang Q."/>
            <person name="Xie N."/>
            <person name="Qin Y."/>
            <person name="Shen N."/>
            <person name="Zhu J."/>
            <person name="Mi H."/>
            <person name="Huang R."/>
        </authorList>
    </citation>
    <scope>NUCLEOTIDE SEQUENCE [LARGE SCALE GENOMIC DNA]</scope>
    <source>
        <strain evidence="9 10">GST4</strain>
    </source>
</reference>
<feature type="binding site" evidence="8">
    <location>
        <position position="170"/>
    </location>
    <ligand>
        <name>Zn(2+)</name>
        <dbReference type="ChEBI" id="CHEBI:29105"/>
        <label>1</label>
    </ligand>
</feature>
<dbReference type="AlphaFoldDB" id="A0A074LNL9"/>
<keyword evidence="4 8" id="KW-0479">Metal-binding</keyword>
<feature type="active site" description="Proton acceptor" evidence="7">
    <location>
        <position position="198"/>
    </location>
</feature>
<feature type="binding site" evidence="8">
    <location>
        <position position="199"/>
    </location>
    <ligand>
        <name>Zn(2+)</name>
        <dbReference type="ChEBI" id="CHEBI:29105"/>
        <label>2</label>
    </ligand>
</feature>
<sequence>MLLKRLTEAVGPSGFEDEIRQVIYEEIKDYADQIYTDPMGNLIAEKHGTRPGPKVLLCAHMDEVSLMIAAIDPDGMIQFRHIGGIDDRILVAKQVLIGKNRISGVIGSKPAHHQTAEERRKPIPLDELRIDIGASSREEALRCVKPGDFAVFATKYEEIGVRRAKSKSFDDRVGCAVLVETIKKNFDIPVVFGFAVQEEIGLRGAGPLAYRVQPDIALVLEGTLASDIPGTVPHGRATELGKGPAISLMDSGSVHNRKFIDHMQEVAEESGIPYQFRNTIAGGNDAGRIHISRTGVLSGVVSVPTRYIHAPSQMISLDDYENTILLVEKFLQSVEQGGLTS</sequence>
<dbReference type="GO" id="GO:0046872">
    <property type="term" value="F:metal ion binding"/>
    <property type="evidence" value="ECO:0007669"/>
    <property type="project" value="UniProtKB-UniRule"/>
</dbReference>
<gene>
    <name evidence="9" type="ORF">EL26_08835</name>
</gene>
<dbReference type="GO" id="GO:0006508">
    <property type="term" value="P:proteolysis"/>
    <property type="evidence" value="ECO:0007669"/>
    <property type="project" value="UniProtKB-KW"/>
</dbReference>
<evidence type="ECO:0000256" key="2">
    <source>
        <dbReference type="ARBA" id="ARBA00022438"/>
    </source>
</evidence>
<comment type="similarity">
    <text evidence="1 6">Belongs to the peptidase M42 family.</text>
</comment>
<protein>
    <submittedName>
        <fullName evidence="9">Peptidase M42</fullName>
    </submittedName>
</protein>
<dbReference type="PANTHER" id="PTHR32481">
    <property type="entry name" value="AMINOPEPTIDASE"/>
    <property type="match status" value="1"/>
</dbReference>
<dbReference type="InterPro" id="IPR051464">
    <property type="entry name" value="Peptidase_M42_aminopept"/>
</dbReference>
<evidence type="ECO:0000256" key="5">
    <source>
        <dbReference type="ARBA" id="ARBA00022801"/>
    </source>
</evidence>
<dbReference type="STRING" id="1157490.EL26_08835"/>
<dbReference type="InterPro" id="IPR008007">
    <property type="entry name" value="Peptidase_M42"/>
</dbReference>
<keyword evidence="2" id="KW-0031">Aminopeptidase</keyword>
<keyword evidence="5" id="KW-0378">Hydrolase</keyword>
<dbReference type="SUPFAM" id="SSF53187">
    <property type="entry name" value="Zn-dependent exopeptidases"/>
    <property type="match status" value="1"/>
</dbReference>
<dbReference type="EMBL" id="JMIR01000009">
    <property type="protein sequence ID" value="KEO83746.1"/>
    <property type="molecule type" value="Genomic_DNA"/>
</dbReference>
<proteinExistence type="inferred from homology"/>
<dbReference type="PANTHER" id="PTHR32481:SF0">
    <property type="entry name" value="AMINOPEPTIDASE YPDE-RELATED"/>
    <property type="match status" value="1"/>
</dbReference>
<dbReference type="SUPFAM" id="SSF101821">
    <property type="entry name" value="Aminopeptidase/glucanase lid domain"/>
    <property type="match status" value="1"/>
</dbReference>
<name>A0A074LNL9_9BACL</name>
<dbReference type="Pfam" id="PF05343">
    <property type="entry name" value="Peptidase_M42"/>
    <property type="match status" value="1"/>
</dbReference>
<dbReference type="Gene3D" id="2.40.30.40">
    <property type="entry name" value="Peptidase M42, domain 2"/>
    <property type="match status" value="1"/>
</dbReference>
<dbReference type="InterPro" id="IPR023367">
    <property type="entry name" value="Peptidase_M42_dom2"/>
</dbReference>
<dbReference type="eggNOG" id="COG1363">
    <property type="taxonomic scope" value="Bacteria"/>
</dbReference>
<comment type="caution">
    <text evidence="9">The sequence shown here is derived from an EMBL/GenBank/DDBJ whole genome shotgun (WGS) entry which is preliminary data.</text>
</comment>
<evidence type="ECO:0000313" key="9">
    <source>
        <dbReference type="EMBL" id="KEO83746.1"/>
    </source>
</evidence>
<evidence type="ECO:0000256" key="3">
    <source>
        <dbReference type="ARBA" id="ARBA00022670"/>
    </source>
</evidence>
<dbReference type="Gene3D" id="3.40.630.10">
    <property type="entry name" value="Zn peptidases"/>
    <property type="match status" value="1"/>
</dbReference>
<dbReference type="CDD" id="cd05656">
    <property type="entry name" value="M42_Frv"/>
    <property type="match status" value="1"/>
</dbReference>
<dbReference type="GO" id="GO:0004177">
    <property type="term" value="F:aminopeptidase activity"/>
    <property type="evidence" value="ECO:0007669"/>
    <property type="project" value="UniProtKB-UniRule"/>
</dbReference>
<feature type="binding site" evidence="8">
    <location>
        <position position="309"/>
    </location>
    <ligand>
        <name>Zn(2+)</name>
        <dbReference type="ChEBI" id="CHEBI:29105"/>
        <label>2</label>
    </ligand>
</feature>
<dbReference type="RefSeq" id="WP_038086711.1">
    <property type="nucleotide sequence ID" value="NZ_JMIR01000009.1"/>
</dbReference>
<evidence type="ECO:0000256" key="4">
    <source>
        <dbReference type="ARBA" id="ARBA00022723"/>
    </source>
</evidence>
<accession>A0A074LNL9</accession>
<evidence type="ECO:0000313" key="10">
    <source>
        <dbReference type="Proteomes" id="UP000027931"/>
    </source>
</evidence>
<evidence type="ECO:0000256" key="6">
    <source>
        <dbReference type="PIRNR" id="PIRNR001123"/>
    </source>
</evidence>
<evidence type="ECO:0000256" key="8">
    <source>
        <dbReference type="PIRSR" id="PIRSR001123-2"/>
    </source>
</evidence>
<organism evidence="9 10">
    <name type="scientific">Tumebacillus flagellatus</name>
    <dbReference type="NCBI Taxonomy" id="1157490"/>
    <lineage>
        <taxon>Bacteria</taxon>
        <taxon>Bacillati</taxon>
        <taxon>Bacillota</taxon>
        <taxon>Bacilli</taxon>
        <taxon>Bacillales</taxon>
        <taxon>Alicyclobacillaceae</taxon>
        <taxon>Tumebacillus</taxon>
    </lineage>
</organism>
<feature type="binding site" evidence="8">
    <location>
        <position position="170"/>
    </location>
    <ligand>
        <name>Zn(2+)</name>
        <dbReference type="ChEBI" id="CHEBI:29105"/>
        <label>2</label>
    </ligand>
</feature>
<feature type="binding site" evidence="8">
    <location>
        <position position="60"/>
    </location>
    <ligand>
        <name>Zn(2+)</name>
        <dbReference type="ChEBI" id="CHEBI:29105"/>
        <label>1</label>
    </ligand>
</feature>
<comment type="cofactor">
    <cofactor evidence="8">
        <name>a divalent metal cation</name>
        <dbReference type="ChEBI" id="CHEBI:60240"/>
    </cofactor>
    <text evidence="8">Binds 2 divalent metal cations per subunit.</text>
</comment>
<feature type="binding site" evidence="8">
    <location>
        <position position="221"/>
    </location>
    <ligand>
        <name>Zn(2+)</name>
        <dbReference type="ChEBI" id="CHEBI:29105"/>
        <label>1</label>
    </ligand>
</feature>
<keyword evidence="10" id="KW-1185">Reference proteome</keyword>
<evidence type="ECO:0000256" key="1">
    <source>
        <dbReference type="ARBA" id="ARBA00006272"/>
    </source>
</evidence>
<evidence type="ECO:0000256" key="7">
    <source>
        <dbReference type="PIRSR" id="PIRSR001123-1"/>
    </source>
</evidence>
<dbReference type="PIRSF" id="PIRSF001123">
    <property type="entry name" value="PepA_GA"/>
    <property type="match status" value="1"/>
</dbReference>
<dbReference type="OrthoDB" id="9772053at2"/>